<gene>
    <name evidence="2" type="ORF">PXEA_LOCUS32673</name>
</gene>
<evidence type="ECO:0000313" key="3">
    <source>
        <dbReference type="Proteomes" id="UP000784294"/>
    </source>
</evidence>
<feature type="region of interest" description="Disordered" evidence="1">
    <location>
        <begin position="128"/>
        <end position="195"/>
    </location>
</feature>
<dbReference type="EMBL" id="CAAALY010260540">
    <property type="protein sequence ID" value="VEL39233.1"/>
    <property type="molecule type" value="Genomic_DNA"/>
</dbReference>
<dbReference type="Proteomes" id="UP000784294">
    <property type="component" value="Unassembled WGS sequence"/>
</dbReference>
<comment type="caution">
    <text evidence="2">The sequence shown here is derived from an EMBL/GenBank/DDBJ whole genome shotgun (WGS) entry which is preliminary data.</text>
</comment>
<accession>A0A448XL64</accession>
<sequence length="214" mass="23849">MNIHHLTEPAPGAPIPNSWPDQNSLVPASTDPEIVVTGKDTNGCILLPPSTPSIPSQHTDKVSPLILSPLPLVLAPVATGKIFDPTESSRNYVVLTDPEEQDLNGSREFSDRADERVQKITSKMLNEIGGVSAETREEYDAGGDNDEEGDDENEGPEDEEDEEDSDDGYYDYYENCDSYGQPFLDGPNTHDLFPEADEDSFHTRYHRRPFFSWF</sequence>
<feature type="compositionally biased region" description="Acidic residues" evidence="1">
    <location>
        <begin position="140"/>
        <end position="169"/>
    </location>
</feature>
<proteinExistence type="predicted"/>
<keyword evidence="3" id="KW-1185">Reference proteome</keyword>
<evidence type="ECO:0000313" key="2">
    <source>
        <dbReference type="EMBL" id="VEL39233.1"/>
    </source>
</evidence>
<name>A0A448XL64_9PLAT</name>
<protein>
    <submittedName>
        <fullName evidence="2">Uncharacterized protein</fullName>
    </submittedName>
</protein>
<feature type="region of interest" description="Disordered" evidence="1">
    <location>
        <begin position="1"/>
        <end position="27"/>
    </location>
</feature>
<organism evidence="2 3">
    <name type="scientific">Protopolystoma xenopodis</name>
    <dbReference type="NCBI Taxonomy" id="117903"/>
    <lineage>
        <taxon>Eukaryota</taxon>
        <taxon>Metazoa</taxon>
        <taxon>Spiralia</taxon>
        <taxon>Lophotrochozoa</taxon>
        <taxon>Platyhelminthes</taxon>
        <taxon>Monogenea</taxon>
        <taxon>Polyopisthocotylea</taxon>
        <taxon>Polystomatidea</taxon>
        <taxon>Polystomatidae</taxon>
        <taxon>Protopolystoma</taxon>
    </lineage>
</organism>
<reference evidence="2" key="1">
    <citation type="submission" date="2018-11" db="EMBL/GenBank/DDBJ databases">
        <authorList>
            <consortium name="Pathogen Informatics"/>
        </authorList>
    </citation>
    <scope>NUCLEOTIDE SEQUENCE</scope>
</reference>
<evidence type="ECO:0000256" key="1">
    <source>
        <dbReference type="SAM" id="MobiDB-lite"/>
    </source>
</evidence>
<dbReference type="AlphaFoldDB" id="A0A448XL64"/>